<dbReference type="Proteomes" id="UP000187203">
    <property type="component" value="Unassembled WGS sequence"/>
</dbReference>
<proteinExistence type="predicted"/>
<evidence type="ECO:0000313" key="2">
    <source>
        <dbReference type="Proteomes" id="UP000187203"/>
    </source>
</evidence>
<evidence type="ECO:0000313" key="1">
    <source>
        <dbReference type="EMBL" id="OMP06271.1"/>
    </source>
</evidence>
<name>A0A1R3KGQ9_9ROSI</name>
<protein>
    <submittedName>
        <fullName evidence="1">Uncharacterized protein</fullName>
    </submittedName>
</protein>
<sequence length="37" mass="4441">MAREWERGKLVMERNQKDSRRECKGCESSLRGIESVW</sequence>
<comment type="caution">
    <text evidence="1">The sequence shown here is derived from an EMBL/GenBank/DDBJ whole genome shotgun (WGS) entry which is preliminary data.</text>
</comment>
<gene>
    <name evidence="1" type="ORF">COLO4_08230</name>
</gene>
<dbReference type="AlphaFoldDB" id="A0A1R3KGQ9"/>
<organism evidence="1 2">
    <name type="scientific">Corchorus olitorius</name>
    <dbReference type="NCBI Taxonomy" id="93759"/>
    <lineage>
        <taxon>Eukaryota</taxon>
        <taxon>Viridiplantae</taxon>
        <taxon>Streptophyta</taxon>
        <taxon>Embryophyta</taxon>
        <taxon>Tracheophyta</taxon>
        <taxon>Spermatophyta</taxon>
        <taxon>Magnoliopsida</taxon>
        <taxon>eudicotyledons</taxon>
        <taxon>Gunneridae</taxon>
        <taxon>Pentapetalae</taxon>
        <taxon>rosids</taxon>
        <taxon>malvids</taxon>
        <taxon>Malvales</taxon>
        <taxon>Malvaceae</taxon>
        <taxon>Grewioideae</taxon>
        <taxon>Apeibeae</taxon>
        <taxon>Corchorus</taxon>
    </lineage>
</organism>
<dbReference type="EMBL" id="AWUE01013660">
    <property type="protein sequence ID" value="OMP06271.1"/>
    <property type="molecule type" value="Genomic_DNA"/>
</dbReference>
<reference evidence="2" key="1">
    <citation type="submission" date="2013-09" db="EMBL/GenBank/DDBJ databases">
        <title>Corchorus olitorius genome sequencing.</title>
        <authorList>
            <person name="Alam M."/>
            <person name="Haque M.S."/>
            <person name="Islam M.S."/>
            <person name="Emdad E.M."/>
            <person name="Islam M.M."/>
            <person name="Ahmed B."/>
            <person name="Halim A."/>
            <person name="Hossen Q.M.M."/>
            <person name="Hossain M.Z."/>
            <person name="Ahmed R."/>
            <person name="Khan M.M."/>
            <person name="Islam R."/>
            <person name="Rashid M.M."/>
            <person name="Khan S.A."/>
            <person name="Rahman M.S."/>
            <person name="Alam M."/>
            <person name="Yahiya A.S."/>
            <person name="Khan M.S."/>
            <person name="Azam M.S."/>
            <person name="Haque T."/>
            <person name="Lashkar M.Z.H."/>
            <person name="Akhand A.I."/>
            <person name="Morshed G."/>
            <person name="Roy S."/>
            <person name="Uddin K.S."/>
            <person name="Rabeya T."/>
            <person name="Hossain A.S."/>
            <person name="Chowdhury A."/>
            <person name="Snigdha A.R."/>
            <person name="Mortoza M.S."/>
            <person name="Matin S.A."/>
            <person name="Hoque S.M.E."/>
            <person name="Islam M.K."/>
            <person name="Roy D.K."/>
            <person name="Haider R."/>
            <person name="Moosa M.M."/>
            <person name="Elias S.M."/>
            <person name="Hasan A.M."/>
            <person name="Jahan S."/>
            <person name="Shafiuddin M."/>
            <person name="Mahmood N."/>
            <person name="Shommy N.S."/>
        </authorList>
    </citation>
    <scope>NUCLEOTIDE SEQUENCE [LARGE SCALE GENOMIC DNA]</scope>
    <source>
        <strain evidence="2">cv. O-4</strain>
    </source>
</reference>
<keyword evidence="2" id="KW-1185">Reference proteome</keyword>
<accession>A0A1R3KGQ9</accession>